<feature type="compositionally biased region" description="Polar residues" evidence="2">
    <location>
        <begin position="502"/>
        <end position="511"/>
    </location>
</feature>
<sequence length="1930" mass="201729">MAKVVLQNDGKNHLAYLRNCARSSAPLLVTRASNWPNWGANRALRERLADALEELDVAHGQLHILQGLQQQLEEATPGAADLAAAALEQERVLQAARDARVLQLLRAKDEVIESFEARYAESRAEVAQLAEQLAAAQQAAETSGVRVRELVDAKARLREQQEQETAARVDAEAALKAQVASLQSEAARVAPLQQRVAQLEAELVDARADLAAAQRQQEALLTTVDAANDAIVSVQAALTEQEQAVALRDAEVASLQAHVARLLGVPEADVPALHAARFCPLVATQPADRAAAARIAALEAANERLEMALVEATRNSTAGGASPAAEPSAAGSEADLVAELQAQLAVASGRLAAADERVAQLEKLLKVAEATVLHNEAQLQESLEARCTAEEQVYGLRLELEEQRAVVGQLEAKLSQLVAAEQAAAADAAAVRSALQAVPLNSMLPAVAGVAAGDATSLGKQVGTAISALIKHVQSLEQQVAQQQAALEQAQQRPQVVASAVQCDSQPQSDAAMQAEAGSAVPASTQTEAAGPEAGYGQAHPEQQQVAELTQQLADARLAAVAAKADQAAAQSKLQAAERQLTEQQAALASAEQKLTDGGAHSPDCRCSLAQQLRGECSKMQAEVEQLRNNAAAAQQQSDARVAEAEAQGQAQLQALKKQLAAMEGCKCELSELRSSAYAAVHRARHALLEHGAGAAALPHGPEPHSVPQQLKQAVDGLLLVLQEQGELLAALQAHLQHQPLGGAGPLHATSAAAGGGMAGSLPVEASQRAVIRSLATQVAELQRRLEQAVPADGSPACGLCSPPVVPAGGPAGDMAQLIGMLVLVRQQLAGLERIQRQLEAAKCSMGGDSHGPASPASPALGHAGARSRSPAGSTSAATYLPDAAHMAALLGMELPVLRATVEVMEAEVRCMAAEPAAESGNVAVPRLPAPAAATDPAAPSTLGDVAQRKEKWKARCKELQSKLEAAASAAQAVEAALRAQLADAETAAAQHAAQQASTVAALQGRVEELATAGAQLEGALQQTARQLADAAGAGEALRGQLDRERAEHAEAVAKAERRLLAAESALREERQRHASLAAGLQDVAAGLHSSGDAEQHLRAQLTELAEHVAVLTAAQEAAKSEIGRKQDLLEEAQSELAQLQAAHAALAAEKQEREGELVGRLEAMKRECAALLAVVEQAEKQHAQVEEHLHAQLQLLAGQLDRHGDAEAAHLPAVHAGLAKLQSAAEGLEVRLLRLEAQAAVVEEDRRSASVGQWATLVRSRRYRSAVQQLRDNLQAQLLDSQAVCQQQAALLRQAHAAVEAAHAECSALGAQLRDAQARHQQELEQARHERQQDMAMLQQQANEQCQLLQQQADAAAAVAVAEAEQRCHVEAAARVCQVEQRALRDLEAAEQQCANLQSELEAARAEFKRYQAMKAVEVRLLEQRVLQQLGNRGGSSGGSSGSKRASKPSAAGRPATDAGAAGEGQPATLAELEAACGQEGIAAALREARLERLQREQLEAELAAAQAAGQQLGARARAAEQELASQRSQLVGEARAARERAERLAAELADCQQALKLAKSEGSRRLKELQALQRQAAEACENGGANGGVAAARLEAEHAAREAAEAQLWEARQGLARKAALIRDLRAKVDSLEQALAAQDPAPLLAELESCQARLRQSQAACGSKDAALRELRERLEQQTKLAHEQGVLEERGQQQPAIARLSQQLAEREAQVGELHQQLRQVHAELAAASAGLQATAASHSAAAEGAAARLEQAGRCTQQLAQAVRLLLETLVQLGAAAAAAADQEAVHDDSQADKEAIAAAAGSLAGLVGLDADDIASVLLPEAGPSRPSCAVGELDAAAQQARQALQQAEAQLAAGSWQGEGCAALLAACAPLQERCAQLQAALAGAAQQGCAALPPSPGQKVTDLEQRLMAAAAEVADLEARLY</sequence>
<dbReference type="GO" id="GO:0005200">
    <property type="term" value="F:structural constituent of cytoskeleton"/>
    <property type="evidence" value="ECO:0007669"/>
    <property type="project" value="TreeGrafter"/>
</dbReference>
<feature type="compositionally biased region" description="Low complexity" evidence="2">
    <location>
        <begin position="1443"/>
        <end position="1462"/>
    </location>
</feature>
<organism evidence="3 4">
    <name type="scientific">Chlorella ohadii</name>
    <dbReference type="NCBI Taxonomy" id="2649997"/>
    <lineage>
        <taxon>Eukaryota</taxon>
        <taxon>Viridiplantae</taxon>
        <taxon>Chlorophyta</taxon>
        <taxon>core chlorophytes</taxon>
        <taxon>Trebouxiophyceae</taxon>
        <taxon>Chlorellales</taxon>
        <taxon>Chlorellaceae</taxon>
        <taxon>Chlorella clade</taxon>
        <taxon>Chlorella</taxon>
    </lineage>
</organism>
<evidence type="ECO:0000313" key="3">
    <source>
        <dbReference type="EMBL" id="KAI7837902.1"/>
    </source>
</evidence>
<feature type="coiled-coil region" evidence="1">
    <location>
        <begin position="1381"/>
        <end position="1415"/>
    </location>
</feature>
<protein>
    <submittedName>
        <fullName evidence="3">Uncharacterized protein</fullName>
    </submittedName>
</protein>
<dbReference type="GO" id="GO:0005856">
    <property type="term" value="C:cytoskeleton"/>
    <property type="evidence" value="ECO:0007669"/>
    <property type="project" value="TreeGrafter"/>
</dbReference>
<feature type="region of interest" description="Disordered" evidence="2">
    <location>
        <begin position="1431"/>
        <end position="1467"/>
    </location>
</feature>
<feature type="coiled-coil region" evidence="1">
    <location>
        <begin position="295"/>
        <end position="371"/>
    </location>
</feature>
<dbReference type="PANTHER" id="PTHR47357">
    <property type="entry name" value="COP1-INTERACTIVE PROTEIN 1"/>
    <property type="match status" value="1"/>
</dbReference>
<gene>
    <name evidence="3" type="ORF">COHA_008283</name>
</gene>
<dbReference type="PANTHER" id="PTHR47357:SF1">
    <property type="entry name" value="SPINDLE POLE BODY COMPONENT 110"/>
    <property type="match status" value="1"/>
</dbReference>
<evidence type="ECO:0000256" key="2">
    <source>
        <dbReference type="SAM" id="MobiDB-lite"/>
    </source>
</evidence>
<keyword evidence="4" id="KW-1185">Reference proteome</keyword>
<feature type="coiled-coil region" evidence="1">
    <location>
        <begin position="546"/>
        <end position="637"/>
    </location>
</feature>
<feature type="coiled-coil region" evidence="1">
    <location>
        <begin position="466"/>
        <end position="493"/>
    </location>
</feature>
<evidence type="ECO:0000313" key="4">
    <source>
        <dbReference type="Proteomes" id="UP001205105"/>
    </source>
</evidence>
<keyword evidence="1" id="KW-0175">Coiled coil</keyword>
<dbReference type="Proteomes" id="UP001205105">
    <property type="component" value="Unassembled WGS sequence"/>
</dbReference>
<evidence type="ECO:0000256" key="1">
    <source>
        <dbReference type="SAM" id="Coils"/>
    </source>
</evidence>
<feature type="coiled-coil region" evidence="1">
    <location>
        <begin position="112"/>
        <end position="216"/>
    </location>
</feature>
<dbReference type="EMBL" id="JADXDR010000140">
    <property type="protein sequence ID" value="KAI7837902.1"/>
    <property type="molecule type" value="Genomic_DNA"/>
</dbReference>
<name>A0AAD5DH15_9CHLO</name>
<comment type="caution">
    <text evidence="3">The sequence shown here is derived from an EMBL/GenBank/DDBJ whole genome shotgun (WGS) entry which is preliminary data.</text>
</comment>
<feature type="coiled-coil region" evidence="1">
    <location>
        <begin position="1116"/>
        <end position="1246"/>
    </location>
</feature>
<feature type="coiled-coil region" evidence="1">
    <location>
        <begin position="1837"/>
        <end position="1864"/>
    </location>
</feature>
<feature type="coiled-coil region" evidence="1">
    <location>
        <begin position="1039"/>
        <end position="1073"/>
    </location>
</feature>
<reference evidence="3" key="1">
    <citation type="submission" date="2020-11" db="EMBL/GenBank/DDBJ databases">
        <title>Chlorella ohadii genome sequencing and assembly.</title>
        <authorList>
            <person name="Murik O."/>
            <person name="Treves H."/>
            <person name="Kedem I."/>
            <person name="Shotland Y."/>
            <person name="Kaplan A."/>
        </authorList>
    </citation>
    <scope>NUCLEOTIDE SEQUENCE</scope>
    <source>
        <strain evidence="3">1</strain>
    </source>
</reference>
<feature type="region of interest" description="Disordered" evidence="2">
    <location>
        <begin position="844"/>
        <end position="877"/>
    </location>
</feature>
<feature type="coiled-coil region" evidence="1">
    <location>
        <begin position="1311"/>
        <end position="1345"/>
    </location>
</feature>
<feature type="region of interest" description="Disordered" evidence="2">
    <location>
        <begin position="501"/>
        <end position="542"/>
    </location>
</feature>
<accession>A0AAD5DH15</accession>
<feature type="compositionally biased region" description="Gly residues" evidence="2">
    <location>
        <begin position="1433"/>
        <end position="1442"/>
    </location>
</feature>
<proteinExistence type="predicted"/>
<feature type="coiled-coil region" evidence="1">
    <location>
        <begin position="943"/>
        <end position="977"/>
    </location>
</feature>
<feature type="coiled-coil region" evidence="1">
    <location>
        <begin position="1483"/>
        <end position="1563"/>
    </location>
</feature>